<dbReference type="OrthoDB" id="1863061at2"/>
<protein>
    <recommendedName>
        <fullName evidence="3">DUF4860 domain-containing protein</fullName>
    </recommendedName>
</protein>
<dbReference type="Pfam" id="PF16152">
    <property type="entry name" value="DUF4860"/>
    <property type="match status" value="1"/>
</dbReference>
<dbReference type="InterPro" id="IPR032340">
    <property type="entry name" value="DUF4860"/>
</dbReference>
<dbReference type="AlphaFoldDB" id="A0A1C7I524"/>
<name>A0A1C7I524_9FIRM</name>
<proteinExistence type="predicted"/>
<gene>
    <name evidence="1" type="ORF">A4V09_02195</name>
</gene>
<dbReference type="RefSeq" id="WP_065540903.1">
    <property type="nucleotide sequence ID" value="NZ_CP015405.2"/>
</dbReference>
<evidence type="ECO:0000313" key="1">
    <source>
        <dbReference type="EMBL" id="ANU74675.1"/>
    </source>
</evidence>
<sequence>MNPSRNQKHFIDVLFTLGLLCVFAASALAVVLIGAHVYKSTAAHMDANYTTRTSLSYIAEKVRQHDESGSIFLGKVEDRNALIFLETIEDKEYAAYIYEDGGYLKELFTQKEKEPKKSQGESILEVTDFTIQEASKGLFRFTAADRQKHSLSLLIHVQSE</sequence>
<keyword evidence="2" id="KW-1185">Reference proteome</keyword>
<dbReference type="Proteomes" id="UP000092574">
    <property type="component" value="Chromosome"/>
</dbReference>
<accession>A0A1C7I524</accession>
<reference evidence="1" key="1">
    <citation type="submission" date="2017-04" db="EMBL/GenBank/DDBJ databases">
        <title>Complete Genome Sequences of Twelve Strains of a Stable Defined Moderately Diverse Mouse Microbiota 2 (sDMDMm2).</title>
        <authorList>
            <person name="Uchimura Y."/>
            <person name="Wyss M."/>
            <person name="Brugiroux S."/>
            <person name="Limenitakis J.P."/>
            <person name="Stecher B."/>
            <person name="McCoy K.D."/>
            <person name="Macpherson A.J."/>
        </authorList>
    </citation>
    <scope>NUCLEOTIDE SEQUENCE</scope>
    <source>
        <strain evidence="1">YL58</strain>
    </source>
</reference>
<dbReference type="KEGG" id="byl:A4V09_02195"/>
<dbReference type="EMBL" id="CP015405">
    <property type="protein sequence ID" value="ANU74675.1"/>
    <property type="molecule type" value="Genomic_DNA"/>
</dbReference>
<dbReference type="STRING" id="1796616.A4V09_02195"/>
<evidence type="ECO:0000313" key="2">
    <source>
        <dbReference type="Proteomes" id="UP000092574"/>
    </source>
</evidence>
<evidence type="ECO:0008006" key="3">
    <source>
        <dbReference type="Google" id="ProtNLM"/>
    </source>
</evidence>
<organism evidence="1 2">
    <name type="scientific">Blautia pseudococcoides</name>
    <dbReference type="NCBI Taxonomy" id="1796616"/>
    <lineage>
        <taxon>Bacteria</taxon>
        <taxon>Bacillati</taxon>
        <taxon>Bacillota</taxon>
        <taxon>Clostridia</taxon>
        <taxon>Lachnospirales</taxon>
        <taxon>Lachnospiraceae</taxon>
        <taxon>Blautia</taxon>
    </lineage>
</organism>